<comment type="caution">
    <text evidence="2">The sequence shown here is derived from an EMBL/GenBank/DDBJ whole genome shotgun (WGS) entry which is preliminary data.</text>
</comment>
<name>A0A372LJ31_9BACI</name>
<protein>
    <submittedName>
        <fullName evidence="2">DUF2269 family protein</fullName>
    </submittedName>
</protein>
<feature type="transmembrane region" description="Helical" evidence="1">
    <location>
        <begin position="6"/>
        <end position="29"/>
    </location>
</feature>
<feature type="transmembrane region" description="Helical" evidence="1">
    <location>
        <begin position="50"/>
        <end position="71"/>
    </location>
</feature>
<keyword evidence="1" id="KW-1133">Transmembrane helix</keyword>
<accession>A0A372LJ31</accession>
<evidence type="ECO:0000313" key="2">
    <source>
        <dbReference type="EMBL" id="RFU66419.1"/>
    </source>
</evidence>
<keyword evidence="3" id="KW-1185">Reference proteome</keyword>
<feature type="transmembrane region" description="Helical" evidence="1">
    <location>
        <begin position="77"/>
        <end position="97"/>
    </location>
</feature>
<feature type="transmembrane region" description="Helical" evidence="1">
    <location>
        <begin position="127"/>
        <end position="147"/>
    </location>
</feature>
<evidence type="ECO:0000256" key="1">
    <source>
        <dbReference type="SAM" id="Phobius"/>
    </source>
</evidence>
<dbReference type="EMBL" id="QVTE01000051">
    <property type="protein sequence ID" value="RFU66419.1"/>
    <property type="molecule type" value="Genomic_DNA"/>
</dbReference>
<evidence type="ECO:0000313" key="3">
    <source>
        <dbReference type="Proteomes" id="UP000264541"/>
    </source>
</evidence>
<dbReference type="Proteomes" id="UP000264541">
    <property type="component" value="Unassembled WGS sequence"/>
</dbReference>
<gene>
    <name evidence="2" type="ORF">D0469_17465</name>
</gene>
<keyword evidence="1" id="KW-0812">Transmembrane</keyword>
<organism evidence="2 3">
    <name type="scientific">Peribacillus saganii</name>
    <dbReference type="NCBI Taxonomy" id="2303992"/>
    <lineage>
        <taxon>Bacteria</taxon>
        <taxon>Bacillati</taxon>
        <taxon>Bacillota</taxon>
        <taxon>Bacilli</taxon>
        <taxon>Bacillales</taxon>
        <taxon>Bacillaceae</taxon>
        <taxon>Peribacillus</taxon>
    </lineage>
</organism>
<sequence>MIVYNLIVAIHVIAAICGLGATFALPILMRRIQTVSQARFAMTVYDGVEKLAKIGSITLLLTGIILGGFNTGLFTEFWYIASLVIYVAVQPIVAVILPRKLSEQMKILEDHKSEELPVAYIQIGKQIAPYNTSTQIAAIVLIVLMVLKPF</sequence>
<proteinExistence type="predicted"/>
<reference evidence="2 3" key="1">
    <citation type="submission" date="2018-08" db="EMBL/GenBank/DDBJ databases">
        <title>Bacillus chawlae sp. nov., Bacillus glennii sp. nov., and Bacillus saganii sp. nov. Isolated from the Vehicle Assembly Building at Kennedy Space Center where the Viking Spacecraft were Assembled.</title>
        <authorList>
            <person name="Seuylemezian A."/>
            <person name="Vaishampayan P."/>
        </authorList>
    </citation>
    <scope>NUCLEOTIDE SEQUENCE [LARGE SCALE GENOMIC DNA]</scope>
    <source>
        <strain evidence="2 3">V47-23a</strain>
    </source>
</reference>
<dbReference type="Pfam" id="PF10027">
    <property type="entry name" value="DUF2269"/>
    <property type="match status" value="1"/>
</dbReference>
<dbReference type="RefSeq" id="WP_117328003.1">
    <property type="nucleotide sequence ID" value="NZ_QVTE01000051.1"/>
</dbReference>
<dbReference type="OrthoDB" id="1493393at2"/>
<keyword evidence="1" id="KW-0472">Membrane</keyword>
<dbReference type="AlphaFoldDB" id="A0A372LJ31"/>
<dbReference type="InterPro" id="IPR018729">
    <property type="entry name" value="DUF2269_transmembrane"/>
</dbReference>